<keyword evidence="3" id="KW-0813">Transport</keyword>
<dbReference type="Pfam" id="PF00005">
    <property type="entry name" value="ABC_tran"/>
    <property type="match status" value="2"/>
</dbReference>
<keyword evidence="8" id="KW-1278">Translocase</keyword>
<dbReference type="OrthoDB" id="501320at2"/>
<evidence type="ECO:0000313" key="13">
    <source>
        <dbReference type="Proteomes" id="UP000070442"/>
    </source>
</evidence>
<dbReference type="InterPro" id="IPR050095">
    <property type="entry name" value="ECF_ABC_transporter_ATP-bd"/>
</dbReference>
<keyword evidence="9" id="KW-0472">Membrane</keyword>
<evidence type="ECO:0000256" key="9">
    <source>
        <dbReference type="ARBA" id="ARBA00023136"/>
    </source>
</evidence>
<dbReference type="Proteomes" id="UP000070442">
    <property type="component" value="Unassembled WGS sequence"/>
</dbReference>
<dbReference type="EMBL" id="LSDG01000024">
    <property type="protein sequence ID" value="KXB66855.1"/>
    <property type="molecule type" value="Genomic_DNA"/>
</dbReference>
<dbReference type="FunFam" id="3.40.50.300:FF:000224">
    <property type="entry name" value="Energy-coupling factor transporter ATP-binding protein EcfA"/>
    <property type="match status" value="1"/>
</dbReference>
<dbReference type="InterPro" id="IPR015856">
    <property type="entry name" value="ABC_transpr_CbiO/EcfA_su"/>
</dbReference>
<feature type="domain" description="ABC transporter" evidence="11">
    <location>
        <begin position="2"/>
        <end position="241"/>
    </location>
</feature>
<accession>A0A134AGT0</accession>
<dbReference type="AlphaFoldDB" id="A0A134AGT0"/>
<evidence type="ECO:0000256" key="2">
    <source>
        <dbReference type="ARBA" id="ARBA00005417"/>
    </source>
</evidence>
<keyword evidence="4" id="KW-1003">Cell membrane</keyword>
<dbReference type="InterPro" id="IPR003593">
    <property type="entry name" value="AAA+_ATPase"/>
</dbReference>
<dbReference type="STRING" id="755172.HMPREF1863_00907"/>
<dbReference type="GO" id="GO:0042626">
    <property type="term" value="F:ATPase-coupled transmembrane transporter activity"/>
    <property type="evidence" value="ECO:0007669"/>
    <property type="project" value="TreeGrafter"/>
</dbReference>
<evidence type="ECO:0000313" key="12">
    <source>
        <dbReference type="EMBL" id="KXB66855.1"/>
    </source>
</evidence>
<comment type="caution">
    <text evidence="12">The sequence shown here is derived from an EMBL/GenBank/DDBJ whole genome shotgun (WGS) entry which is preliminary data.</text>
</comment>
<dbReference type="SUPFAM" id="SSF52540">
    <property type="entry name" value="P-loop containing nucleoside triphosphate hydrolases"/>
    <property type="match status" value="2"/>
</dbReference>
<dbReference type="GO" id="GO:0005524">
    <property type="term" value="F:ATP binding"/>
    <property type="evidence" value="ECO:0007669"/>
    <property type="project" value="UniProtKB-KW"/>
</dbReference>
<comment type="function">
    <text evidence="10">Probably part of an ABC transporter complex. Responsible for energy coupling to the transport system.</text>
</comment>
<comment type="subcellular location">
    <subcellularLocation>
        <location evidence="1">Cell membrane</location>
        <topology evidence="1">Peripheral membrane protein</topology>
    </subcellularLocation>
</comment>
<evidence type="ECO:0000256" key="1">
    <source>
        <dbReference type="ARBA" id="ARBA00004202"/>
    </source>
</evidence>
<proteinExistence type="inferred from homology"/>
<evidence type="ECO:0000259" key="11">
    <source>
        <dbReference type="PROSITE" id="PS50893"/>
    </source>
</evidence>
<organism evidence="12 13">
    <name type="scientific">Aedoeadaptatus coxii</name>
    <dbReference type="NCBI Taxonomy" id="755172"/>
    <lineage>
        <taxon>Bacteria</taxon>
        <taxon>Bacillati</taxon>
        <taxon>Bacillota</taxon>
        <taxon>Tissierellia</taxon>
        <taxon>Tissierellales</taxon>
        <taxon>Peptoniphilaceae</taxon>
        <taxon>Aedoeadaptatus</taxon>
    </lineage>
</organism>
<keyword evidence="13" id="KW-1185">Reference proteome</keyword>
<evidence type="ECO:0000256" key="5">
    <source>
        <dbReference type="ARBA" id="ARBA00022737"/>
    </source>
</evidence>
<dbReference type="GO" id="GO:0043190">
    <property type="term" value="C:ATP-binding cassette (ABC) transporter complex"/>
    <property type="evidence" value="ECO:0007669"/>
    <property type="project" value="TreeGrafter"/>
</dbReference>
<dbReference type="PANTHER" id="PTHR43553:SF23">
    <property type="entry name" value="ABC TRANSPORTER ATP-BINDING COMPONENT"/>
    <property type="match status" value="1"/>
</dbReference>
<feature type="domain" description="ABC transporter" evidence="11">
    <location>
        <begin position="264"/>
        <end position="466"/>
    </location>
</feature>
<protein>
    <submittedName>
        <fullName evidence="12">ABC transporter, ATP-binding protein</fullName>
    </submittedName>
</protein>
<dbReference type="CDD" id="cd03225">
    <property type="entry name" value="ABC_cobalt_CbiO_domain1"/>
    <property type="match status" value="1"/>
</dbReference>
<dbReference type="RefSeq" id="WP_068367671.1">
    <property type="nucleotide sequence ID" value="NZ_KQ960173.1"/>
</dbReference>
<comment type="similarity">
    <text evidence="2">Belongs to the ABC transporter superfamily.</text>
</comment>
<dbReference type="PATRIC" id="fig|755172.3.peg.865"/>
<gene>
    <name evidence="12" type="ORF">HMPREF1863_00907</name>
</gene>
<reference evidence="13" key="1">
    <citation type="submission" date="2016-01" db="EMBL/GenBank/DDBJ databases">
        <authorList>
            <person name="Mitreva M."/>
            <person name="Pepin K.H."/>
            <person name="Mihindukulasuriya K.A."/>
            <person name="Fulton R."/>
            <person name="Fronick C."/>
            <person name="O'Laughlin M."/>
            <person name="Miner T."/>
            <person name="Herter B."/>
            <person name="Rosa B.A."/>
            <person name="Cordes M."/>
            <person name="Tomlinson C."/>
            <person name="Wollam A."/>
            <person name="Palsikar V.B."/>
            <person name="Mardis E.R."/>
            <person name="Wilson R.K."/>
        </authorList>
    </citation>
    <scope>NUCLEOTIDE SEQUENCE [LARGE SCALE GENOMIC DNA]</scope>
    <source>
        <strain evidence="13">DNF00729</strain>
    </source>
</reference>
<dbReference type="InterPro" id="IPR003439">
    <property type="entry name" value="ABC_transporter-like_ATP-bd"/>
</dbReference>
<keyword evidence="5" id="KW-0677">Repeat</keyword>
<dbReference type="PROSITE" id="PS50893">
    <property type="entry name" value="ABC_TRANSPORTER_2"/>
    <property type="match status" value="2"/>
</dbReference>
<keyword evidence="7 12" id="KW-0067">ATP-binding</keyword>
<sequence length="466" mass="53213">MIEIRELSFKYKGGSDYSLKDINLKIKKGECILLCGRSGCGKSTLLKLMNGIIPEFYDGDISGSVMVNGMNTFTTPIYKLSRDVGSVFQNPKTQFYTTNTTDEIAFGLENYGIEREVINKRIEEVEKELHLENLMNKNIFNLSGGEKQKIAIASIYALNPEIFILDEPSSSLDIKSMKELSLIMKKLKSLGKTIIIAEHRLWYLKDIVDRAIYLEDGQIIREYSMDEIENLSEDERMRTGLRHSDYKAIEGFDDFETLNKGTLLELKNLIFKRNTRTILSIEDLKFGYGNIIGIVGENGIGKSTLAKIICGLYKANKGKILKENENFNIRSRLNESLLIMQEVNCQLFTDTVKDEIVLTSTIKDDYVLDTWLKDMELKDISERNPHTLSGGQKQRVIILSALLSDKKILFFDEPTSGLDYRNMKIVAKNIKKVKEEDKLILIISHDVEFLESVCDRIVELVESRDT</sequence>
<dbReference type="InterPro" id="IPR017871">
    <property type="entry name" value="ABC_transporter-like_CS"/>
</dbReference>
<evidence type="ECO:0000256" key="3">
    <source>
        <dbReference type="ARBA" id="ARBA00022448"/>
    </source>
</evidence>
<name>A0A134AGT0_9FIRM</name>
<evidence type="ECO:0000256" key="4">
    <source>
        <dbReference type="ARBA" id="ARBA00022475"/>
    </source>
</evidence>
<dbReference type="GO" id="GO:0016887">
    <property type="term" value="F:ATP hydrolysis activity"/>
    <property type="evidence" value="ECO:0007669"/>
    <property type="project" value="InterPro"/>
</dbReference>
<dbReference type="InterPro" id="IPR027417">
    <property type="entry name" value="P-loop_NTPase"/>
</dbReference>
<evidence type="ECO:0000256" key="10">
    <source>
        <dbReference type="ARBA" id="ARBA00025157"/>
    </source>
</evidence>
<evidence type="ECO:0000256" key="6">
    <source>
        <dbReference type="ARBA" id="ARBA00022741"/>
    </source>
</evidence>
<evidence type="ECO:0000256" key="7">
    <source>
        <dbReference type="ARBA" id="ARBA00022840"/>
    </source>
</evidence>
<dbReference type="PANTHER" id="PTHR43553">
    <property type="entry name" value="HEAVY METAL TRANSPORTER"/>
    <property type="match status" value="1"/>
</dbReference>
<dbReference type="PROSITE" id="PS00211">
    <property type="entry name" value="ABC_TRANSPORTER_1"/>
    <property type="match status" value="2"/>
</dbReference>
<dbReference type="Gene3D" id="3.40.50.300">
    <property type="entry name" value="P-loop containing nucleotide triphosphate hydrolases"/>
    <property type="match status" value="2"/>
</dbReference>
<dbReference type="SMART" id="SM00382">
    <property type="entry name" value="AAA"/>
    <property type="match status" value="2"/>
</dbReference>
<evidence type="ECO:0000256" key="8">
    <source>
        <dbReference type="ARBA" id="ARBA00022967"/>
    </source>
</evidence>
<keyword evidence="6" id="KW-0547">Nucleotide-binding</keyword>